<dbReference type="SUPFAM" id="SSF53187">
    <property type="entry name" value="Zn-dependent exopeptidases"/>
    <property type="match status" value="1"/>
</dbReference>
<name>A0AAE0TH84_9BIVA</name>
<proteinExistence type="inferred from homology"/>
<comment type="caution">
    <text evidence="5">The sequence shown here is derived from an EMBL/GenBank/DDBJ whole genome shotgun (WGS) entry which is preliminary data.</text>
</comment>
<dbReference type="GO" id="GO:0004181">
    <property type="term" value="F:metallocarboxypeptidase activity"/>
    <property type="evidence" value="ECO:0007669"/>
    <property type="project" value="InterPro"/>
</dbReference>
<evidence type="ECO:0000256" key="3">
    <source>
        <dbReference type="PROSITE-ProRule" id="PRU01379"/>
    </source>
</evidence>
<dbReference type="PANTHER" id="PTHR11705">
    <property type="entry name" value="PROTEASE FAMILY M14 CARBOXYPEPTIDASE A,B"/>
    <property type="match status" value="1"/>
</dbReference>
<feature type="active site" description="Proton donor/acceptor" evidence="3">
    <location>
        <position position="37"/>
    </location>
</feature>
<dbReference type="EMBL" id="JAEAOA010001777">
    <property type="protein sequence ID" value="KAK3610302.1"/>
    <property type="molecule type" value="Genomic_DNA"/>
</dbReference>
<dbReference type="InterPro" id="IPR000834">
    <property type="entry name" value="Peptidase_M14"/>
</dbReference>
<sequence>MTAVASWYFLAPRHAAAGGSDDYAKGSAGVKYSYTLELRDTGVHGFVLPENQILPACEETWAGVKAFALALATY</sequence>
<accession>A0AAE0TH84</accession>
<reference evidence="5" key="1">
    <citation type="journal article" date="2021" name="Genome Biol. Evol.">
        <title>A High-Quality Reference Genome for a Parasitic Bivalve with Doubly Uniparental Inheritance (Bivalvia: Unionida).</title>
        <authorList>
            <person name="Smith C.H."/>
        </authorList>
    </citation>
    <scope>NUCLEOTIDE SEQUENCE</scope>
    <source>
        <strain evidence="5">CHS0354</strain>
    </source>
</reference>
<protein>
    <recommendedName>
        <fullName evidence="4">Peptidase M14 domain-containing protein</fullName>
    </recommendedName>
</protein>
<gene>
    <name evidence="5" type="ORF">CHS0354_029768</name>
</gene>
<keyword evidence="6" id="KW-1185">Reference proteome</keyword>
<organism evidence="5 6">
    <name type="scientific">Potamilus streckersoni</name>
    <dbReference type="NCBI Taxonomy" id="2493646"/>
    <lineage>
        <taxon>Eukaryota</taxon>
        <taxon>Metazoa</taxon>
        <taxon>Spiralia</taxon>
        <taxon>Lophotrochozoa</taxon>
        <taxon>Mollusca</taxon>
        <taxon>Bivalvia</taxon>
        <taxon>Autobranchia</taxon>
        <taxon>Heteroconchia</taxon>
        <taxon>Palaeoheterodonta</taxon>
        <taxon>Unionida</taxon>
        <taxon>Unionoidea</taxon>
        <taxon>Unionidae</taxon>
        <taxon>Ambleminae</taxon>
        <taxon>Lampsilini</taxon>
        <taxon>Potamilus</taxon>
    </lineage>
</organism>
<evidence type="ECO:0000256" key="2">
    <source>
        <dbReference type="ARBA" id="ARBA00005988"/>
    </source>
</evidence>
<dbReference type="GO" id="GO:0008270">
    <property type="term" value="F:zinc ion binding"/>
    <property type="evidence" value="ECO:0007669"/>
    <property type="project" value="InterPro"/>
</dbReference>
<dbReference type="PROSITE" id="PS52035">
    <property type="entry name" value="PEPTIDASE_M14"/>
    <property type="match status" value="1"/>
</dbReference>
<dbReference type="GO" id="GO:0006508">
    <property type="term" value="P:proteolysis"/>
    <property type="evidence" value="ECO:0007669"/>
    <property type="project" value="InterPro"/>
</dbReference>
<dbReference type="PANTHER" id="PTHR11705:SF91">
    <property type="entry name" value="FI01817P-RELATED"/>
    <property type="match status" value="1"/>
</dbReference>
<dbReference type="GO" id="GO:0005615">
    <property type="term" value="C:extracellular space"/>
    <property type="evidence" value="ECO:0007669"/>
    <property type="project" value="TreeGrafter"/>
</dbReference>
<dbReference type="Proteomes" id="UP001195483">
    <property type="component" value="Unassembled WGS sequence"/>
</dbReference>
<dbReference type="Pfam" id="PF00246">
    <property type="entry name" value="Peptidase_M14"/>
    <property type="match status" value="1"/>
</dbReference>
<reference evidence="5" key="2">
    <citation type="journal article" date="2021" name="Genome Biol. Evol.">
        <title>Developing a high-quality reference genome for a parasitic bivalve with doubly uniparental inheritance (Bivalvia: Unionida).</title>
        <authorList>
            <person name="Smith C.H."/>
        </authorList>
    </citation>
    <scope>NUCLEOTIDE SEQUENCE</scope>
    <source>
        <strain evidence="5">CHS0354</strain>
        <tissue evidence="5">Mantle</tissue>
    </source>
</reference>
<feature type="domain" description="Peptidase M14" evidence="4">
    <location>
        <begin position="1"/>
        <end position="71"/>
    </location>
</feature>
<comment type="cofactor">
    <cofactor evidence="1">
        <name>Zn(2+)</name>
        <dbReference type="ChEBI" id="CHEBI:29105"/>
    </cofactor>
</comment>
<evidence type="ECO:0000259" key="4">
    <source>
        <dbReference type="PROSITE" id="PS52035"/>
    </source>
</evidence>
<evidence type="ECO:0000313" key="5">
    <source>
        <dbReference type="EMBL" id="KAK3610302.1"/>
    </source>
</evidence>
<comment type="similarity">
    <text evidence="2 3">Belongs to the peptidase M14 family.</text>
</comment>
<evidence type="ECO:0000313" key="6">
    <source>
        <dbReference type="Proteomes" id="UP001195483"/>
    </source>
</evidence>
<dbReference type="Gene3D" id="3.40.630.10">
    <property type="entry name" value="Zn peptidases"/>
    <property type="match status" value="1"/>
</dbReference>
<evidence type="ECO:0000256" key="1">
    <source>
        <dbReference type="ARBA" id="ARBA00001947"/>
    </source>
</evidence>
<dbReference type="AlphaFoldDB" id="A0AAE0TH84"/>
<reference evidence="5" key="3">
    <citation type="submission" date="2023-05" db="EMBL/GenBank/DDBJ databases">
        <authorList>
            <person name="Smith C.H."/>
        </authorList>
    </citation>
    <scope>NUCLEOTIDE SEQUENCE</scope>
    <source>
        <strain evidence="5">CHS0354</strain>
        <tissue evidence="5">Mantle</tissue>
    </source>
</reference>